<keyword evidence="2" id="KW-0472">Membrane</keyword>
<dbReference type="EMBL" id="JABMCI010000042">
    <property type="protein sequence ID" value="NUU16147.1"/>
    <property type="molecule type" value="Genomic_DNA"/>
</dbReference>
<feature type="compositionally biased region" description="Pro residues" evidence="1">
    <location>
        <begin position="13"/>
        <end position="24"/>
    </location>
</feature>
<feature type="transmembrane region" description="Helical" evidence="2">
    <location>
        <begin position="60"/>
        <end position="76"/>
    </location>
</feature>
<accession>A0A7Y6DWN0</accession>
<evidence type="ECO:0000313" key="3">
    <source>
        <dbReference type="EMBL" id="NUU16147.1"/>
    </source>
</evidence>
<protein>
    <submittedName>
        <fullName evidence="3">DUF4173 domain-containing protein</fullName>
    </submittedName>
</protein>
<feature type="transmembrane region" description="Helical" evidence="2">
    <location>
        <begin position="189"/>
        <end position="211"/>
    </location>
</feature>
<feature type="transmembrane region" description="Helical" evidence="2">
    <location>
        <begin position="383"/>
        <end position="403"/>
    </location>
</feature>
<name>A0A7Y6DWN0_9CELL</name>
<dbReference type="InterPro" id="IPR025291">
    <property type="entry name" value="DUF4153"/>
</dbReference>
<reference evidence="3 4" key="1">
    <citation type="submission" date="2020-05" db="EMBL/GenBank/DDBJ databases">
        <title>Genome Sequencing of Type Strains.</title>
        <authorList>
            <person name="Lemaire J.F."/>
            <person name="Inderbitzin P."/>
            <person name="Gregorio O.A."/>
            <person name="Collins S.B."/>
            <person name="Wespe N."/>
            <person name="Knight-Connoni V."/>
        </authorList>
    </citation>
    <scope>NUCLEOTIDE SEQUENCE [LARGE SCALE GENOMIC DNA]</scope>
    <source>
        <strain evidence="3 4">ATCC 25174</strain>
    </source>
</reference>
<feature type="region of interest" description="Disordered" evidence="1">
    <location>
        <begin position="1"/>
        <end position="24"/>
    </location>
</feature>
<sequence length="513" mass="53374">MSSVALMTDTGAPTPPPALPGPPPSWVAGRAVPVPRVPGRVAQVLVPFWAERRRPIETRTLVLCGVVGVAGAVLLVGHRPGLGAALVGLLVWAAAVPAMVRRRSVNDLLTAVLSVALVAVVAVRDAGWVVMLCALVAAWAGVVAVTSARSAPAAVLAPLTWAAGAVRALPWVAKGFETLAGARRGQLTVALRSGAITVALLLVFGLLFASADRVFASLMPRIEAELLPGQVVVGILVALVSAALAHLALAPPSWSDARLAPRASAKRGEWLVPVLALDAMVLLFVMVQVGALLGGHRHVLKTAGLSYAQYAREGFAQLVVVTALTLVVVAVAARRAPRETPRDRLLSRIALGVLCLGTLGVVASALRRMDLYVEAFGLTRLRVFVTVVEIALAAVFVLVLVAGVRWRGRWLPRAVVQVVAVAMLGLALVNPDAQIVRHNTTADLTGTLDVGYLAGLSADAVPAYAEVDDPDLRACLLASAAVPPTVGVADWNLGRERATTVLSSAPTDESCDR</sequence>
<organism evidence="3 4">
    <name type="scientific">Cellulomonas humilata</name>
    <dbReference type="NCBI Taxonomy" id="144055"/>
    <lineage>
        <taxon>Bacteria</taxon>
        <taxon>Bacillati</taxon>
        <taxon>Actinomycetota</taxon>
        <taxon>Actinomycetes</taxon>
        <taxon>Micrococcales</taxon>
        <taxon>Cellulomonadaceae</taxon>
        <taxon>Cellulomonas</taxon>
    </lineage>
</organism>
<feature type="transmembrane region" description="Helical" evidence="2">
    <location>
        <begin position="345"/>
        <end position="363"/>
    </location>
</feature>
<proteinExistence type="predicted"/>
<evidence type="ECO:0000256" key="2">
    <source>
        <dbReference type="SAM" id="Phobius"/>
    </source>
</evidence>
<feature type="transmembrane region" description="Helical" evidence="2">
    <location>
        <begin position="112"/>
        <end position="139"/>
    </location>
</feature>
<dbReference type="AlphaFoldDB" id="A0A7Y6DWN0"/>
<keyword evidence="2" id="KW-0812">Transmembrane</keyword>
<evidence type="ECO:0000256" key="1">
    <source>
        <dbReference type="SAM" id="MobiDB-lite"/>
    </source>
</evidence>
<evidence type="ECO:0000313" key="4">
    <source>
        <dbReference type="Proteomes" id="UP000565724"/>
    </source>
</evidence>
<comment type="caution">
    <text evidence="3">The sequence shown here is derived from an EMBL/GenBank/DDBJ whole genome shotgun (WGS) entry which is preliminary data.</text>
</comment>
<dbReference type="Pfam" id="PF13687">
    <property type="entry name" value="DUF4153"/>
    <property type="match status" value="1"/>
</dbReference>
<feature type="transmembrane region" description="Helical" evidence="2">
    <location>
        <begin position="82"/>
        <end position="100"/>
    </location>
</feature>
<keyword evidence="4" id="KW-1185">Reference proteome</keyword>
<feature type="transmembrane region" description="Helical" evidence="2">
    <location>
        <begin position="270"/>
        <end position="294"/>
    </location>
</feature>
<feature type="transmembrane region" description="Helical" evidence="2">
    <location>
        <begin position="231"/>
        <end position="249"/>
    </location>
</feature>
<feature type="transmembrane region" description="Helical" evidence="2">
    <location>
        <begin position="314"/>
        <end position="333"/>
    </location>
</feature>
<gene>
    <name evidence="3" type="ORF">HP550_02635</name>
</gene>
<keyword evidence="2" id="KW-1133">Transmembrane helix</keyword>
<dbReference type="Proteomes" id="UP000565724">
    <property type="component" value="Unassembled WGS sequence"/>
</dbReference>